<dbReference type="Proteomes" id="UP000231823">
    <property type="component" value="Chromosome"/>
</dbReference>
<dbReference type="InterPro" id="IPR019219">
    <property type="entry name" value="DUF2130"/>
</dbReference>
<evidence type="ECO:0000256" key="1">
    <source>
        <dbReference type="SAM" id="Coils"/>
    </source>
</evidence>
<dbReference type="RefSeq" id="WP_100916741.1">
    <property type="nucleotide sequence ID" value="NZ_CP025057.1"/>
</dbReference>
<gene>
    <name evidence="2" type="ORF">SFLOR_v1c07240</name>
</gene>
<dbReference type="EMBL" id="CP025057">
    <property type="protein sequence ID" value="AUB31772.1"/>
    <property type="molecule type" value="Genomic_DNA"/>
</dbReference>
<evidence type="ECO:0000313" key="3">
    <source>
        <dbReference type="Proteomes" id="UP000231823"/>
    </source>
</evidence>
<dbReference type="Pfam" id="PF09903">
    <property type="entry name" value="DUF2130"/>
    <property type="match status" value="1"/>
</dbReference>
<sequence>MQQLLINCPKCHQDFDLLEIGKVQNRDTESFLEYKKHLEEEIRGQIEKDISQNLEKNFNFRLESKIKEIDLEKNIELSKLNTIIENLKKDMAYIEENKQKESQMLATQLESKITQEKQSEIDSLKEKIVKLESDAKNIDQLNKSELEKRQLELTSNFEIEKRKFELDLSKYSSQLENYKNEKQLELNQKELELKEKYESIISTKEIEITDLKIANATNRILNNKTKGENWENEVELELRKIASSTGDEVNKITRTGTKADFLQIVRDKDKDLGKIVFECKNGEWKETWEPKLTEDMAKEGANYAILVATSTHEKFKVPFLVSQKNKNILIADPDSFVFVTSMVRKLILIESNLRDKTDNNETFEQFNKWKLNSLETFKGIVQKAVDGIESDERTILNKVEDIKKHREKLWRNWQTLMLDFLEGFRY</sequence>
<evidence type="ECO:0000313" key="2">
    <source>
        <dbReference type="EMBL" id="AUB31772.1"/>
    </source>
</evidence>
<proteinExistence type="predicted"/>
<dbReference type="OrthoDB" id="388108at2"/>
<keyword evidence="1" id="KW-0175">Coiled coil</keyword>
<name>A0A2K8SEC1_9MOLU</name>
<organism evidence="2 3">
    <name type="scientific">Spiroplasma floricola 23-6</name>
    <dbReference type="NCBI Taxonomy" id="1336749"/>
    <lineage>
        <taxon>Bacteria</taxon>
        <taxon>Bacillati</taxon>
        <taxon>Mycoplasmatota</taxon>
        <taxon>Mollicutes</taxon>
        <taxon>Entomoplasmatales</taxon>
        <taxon>Spiroplasmataceae</taxon>
        <taxon>Spiroplasma</taxon>
    </lineage>
</organism>
<feature type="coiled-coil region" evidence="1">
    <location>
        <begin position="77"/>
        <end position="199"/>
    </location>
</feature>
<dbReference type="KEGG" id="sfz:SFLOR_v1c07240"/>
<protein>
    <recommendedName>
        <fullName evidence="4">DUF2130 domain-containing protein</fullName>
    </recommendedName>
</protein>
<reference evidence="2 3" key="1">
    <citation type="submission" date="2017-12" db="EMBL/GenBank/DDBJ databases">
        <title>Complete genome sequence of Spiroplasma floricola 23-6 (ATCC 29989).</title>
        <authorList>
            <person name="Tsai Y.-M."/>
            <person name="Wu P.-S."/>
            <person name="Lo W.-S."/>
            <person name="Kuo C.-H."/>
        </authorList>
    </citation>
    <scope>NUCLEOTIDE SEQUENCE [LARGE SCALE GENOMIC DNA]</scope>
    <source>
        <strain evidence="2 3">23-6</strain>
    </source>
</reference>
<keyword evidence="3" id="KW-1185">Reference proteome</keyword>
<evidence type="ECO:0008006" key="4">
    <source>
        <dbReference type="Google" id="ProtNLM"/>
    </source>
</evidence>
<accession>A0A2K8SEC1</accession>
<dbReference type="AlphaFoldDB" id="A0A2K8SEC1"/>